<dbReference type="Pfam" id="PF18962">
    <property type="entry name" value="Por_Secre_tail"/>
    <property type="match status" value="1"/>
</dbReference>
<evidence type="ECO:0000313" key="3">
    <source>
        <dbReference type="EMBL" id="SHK44238.1"/>
    </source>
</evidence>
<dbReference type="AlphaFoldDB" id="A0A1M6SI55"/>
<dbReference type="Proteomes" id="UP000184474">
    <property type="component" value="Unassembled WGS sequence"/>
</dbReference>
<dbReference type="EMBL" id="FRAA01000005">
    <property type="protein sequence ID" value="SHK44238.1"/>
    <property type="molecule type" value="Genomic_DNA"/>
</dbReference>
<evidence type="ECO:0000256" key="1">
    <source>
        <dbReference type="SAM" id="SignalP"/>
    </source>
</evidence>
<dbReference type="RefSeq" id="WP_170863805.1">
    <property type="nucleotide sequence ID" value="NZ_FRAA01000005.1"/>
</dbReference>
<dbReference type="SUPFAM" id="SSF52833">
    <property type="entry name" value="Thioredoxin-like"/>
    <property type="match status" value="1"/>
</dbReference>
<sequence>MKTPKRLILILCLLLSNLVTHAQSVGDKAPDFTLDKLNGGSFKLSQQSDKVVFIFFFGSACPHCLANGPNTQSGIYEVYKDNPDFVAVGLDTWDRNSATVTNFKEQTKIEYELCLNASSVQASYSTTYDRIVIVDKEGIIRYKASANATTEIVKAASDVIATYLSAGNGGGGGDGDDGDGGMVLSTIEPNTTDLLLYPVPAHDYLTIESDKVVDRSASVKLYDITGKYVKTHGFLKSIEGQLTINVSDQPTGLNILEITFEDQSTIRRMFIKE</sequence>
<feature type="chain" id="PRO_5012590447" evidence="1">
    <location>
        <begin position="23"/>
        <end position="273"/>
    </location>
</feature>
<dbReference type="InterPro" id="IPR000866">
    <property type="entry name" value="AhpC/TSA"/>
</dbReference>
<dbReference type="InterPro" id="IPR036249">
    <property type="entry name" value="Thioredoxin-like_sf"/>
</dbReference>
<dbReference type="PANTHER" id="PTHR42852">
    <property type="entry name" value="THIOL:DISULFIDE INTERCHANGE PROTEIN DSBE"/>
    <property type="match status" value="1"/>
</dbReference>
<organism evidence="3 4">
    <name type="scientific">Reichenbachiella agariperforans</name>
    <dbReference type="NCBI Taxonomy" id="156994"/>
    <lineage>
        <taxon>Bacteria</taxon>
        <taxon>Pseudomonadati</taxon>
        <taxon>Bacteroidota</taxon>
        <taxon>Cytophagia</taxon>
        <taxon>Cytophagales</taxon>
        <taxon>Reichenbachiellaceae</taxon>
        <taxon>Reichenbachiella</taxon>
    </lineage>
</organism>
<dbReference type="PANTHER" id="PTHR42852:SF17">
    <property type="entry name" value="THIOREDOXIN-LIKE PROTEIN HI_1115"/>
    <property type="match status" value="1"/>
</dbReference>
<dbReference type="GO" id="GO:0016209">
    <property type="term" value="F:antioxidant activity"/>
    <property type="evidence" value="ECO:0007669"/>
    <property type="project" value="InterPro"/>
</dbReference>
<accession>A0A1M6SI55</accession>
<feature type="domain" description="Thioredoxin" evidence="2">
    <location>
        <begin position="23"/>
        <end position="162"/>
    </location>
</feature>
<dbReference type="Gene3D" id="3.40.30.10">
    <property type="entry name" value="Glutaredoxin"/>
    <property type="match status" value="1"/>
</dbReference>
<name>A0A1M6SI55_REIAG</name>
<evidence type="ECO:0000259" key="2">
    <source>
        <dbReference type="PROSITE" id="PS51352"/>
    </source>
</evidence>
<keyword evidence="1" id="KW-0732">Signal</keyword>
<proteinExistence type="predicted"/>
<feature type="signal peptide" evidence="1">
    <location>
        <begin position="1"/>
        <end position="22"/>
    </location>
</feature>
<dbReference type="InterPro" id="IPR050553">
    <property type="entry name" value="Thioredoxin_ResA/DsbE_sf"/>
</dbReference>
<dbReference type="GO" id="GO:0016491">
    <property type="term" value="F:oxidoreductase activity"/>
    <property type="evidence" value="ECO:0007669"/>
    <property type="project" value="InterPro"/>
</dbReference>
<evidence type="ECO:0000313" key="4">
    <source>
        <dbReference type="Proteomes" id="UP000184474"/>
    </source>
</evidence>
<dbReference type="CDD" id="cd02966">
    <property type="entry name" value="TlpA_like_family"/>
    <property type="match status" value="1"/>
</dbReference>
<protein>
    <submittedName>
        <fullName evidence="3">Por secretion system C-terminal sorting domain-containing protein</fullName>
    </submittedName>
</protein>
<reference evidence="4" key="1">
    <citation type="submission" date="2016-11" db="EMBL/GenBank/DDBJ databases">
        <authorList>
            <person name="Varghese N."/>
            <person name="Submissions S."/>
        </authorList>
    </citation>
    <scope>NUCLEOTIDE SEQUENCE [LARGE SCALE GENOMIC DNA]</scope>
    <source>
        <strain evidence="4">DSM 26134</strain>
    </source>
</reference>
<keyword evidence="4" id="KW-1185">Reference proteome</keyword>
<dbReference type="STRING" id="156994.SAMN04488028_10524"/>
<gene>
    <name evidence="3" type="ORF">SAMN04488028_10524</name>
</gene>
<dbReference type="InterPro" id="IPR026444">
    <property type="entry name" value="Secre_tail"/>
</dbReference>
<dbReference type="PROSITE" id="PS51352">
    <property type="entry name" value="THIOREDOXIN_2"/>
    <property type="match status" value="1"/>
</dbReference>
<dbReference type="InterPro" id="IPR013766">
    <property type="entry name" value="Thioredoxin_domain"/>
</dbReference>
<dbReference type="NCBIfam" id="TIGR04183">
    <property type="entry name" value="Por_Secre_tail"/>
    <property type="match status" value="1"/>
</dbReference>
<dbReference type="Pfam" id="PF00578">
    <property type="entry name" value="AhpC-TSA"/>
    <property type="match status" value="1"/>
</dbReference>